<comment type="caution">
    <text evidence="2">The sequence shown here is derived from an EMBL/GenBank/DDBJ whole genome shotgun (WGS) entry which is preliminary data.</text>
</comment>
<evidence type="ECO:0000256" key="1">
    <source>
        <dbReference type="SAM" id="MobiDB-lite"/>
    </source>
</evidence>
<proteinExistence type="predicted"/>
<accession>A0A9W8CRU3</accession>
<name>A0A9W8CRU3_9FUNG</name>
<evidence type="ECO:0000313" key="3">
    <source>
        <dbReference type="Proteomes" id="UP001149813"/>
    </source>
</evidence>
<reference evidence="2" key="1">
    <citation type="submission" date="2022-07" db="EMBL/GenBank/DDBJ databases">
        <title>Phylogenomic reconstructions and comparative analyses of Kickxellomycotina fungi.</title>
        <authorList>
            <person name="Reynolds N.K."/>
            <person name="Stajich J.E."/>
            <person name="Barry K."/>
            <person name="Grigoriev I.V."/>
            <person name="Crous P."/>
            <person name="Smith M.E."/>
        </authorList>
    </citation>
    <scope>NUCLEOTIDE SEQUENCE</scope>
    <source>
        <strain evidence="2">NBRC 32514</strain>
    </source>
</reference>
<organism evidence="2 3">
    <name type="scientific">Coemansia erecta</name>
    <dbReference type="NCBI Taxonomy" id="147472"/>
    <lineage>
        <taxon>Eukaryota</taxon>
        <taxon>Fungi</taxon>
        <taxon>Fungi incertae sedis</taxon>
        <taxon>Zoopagomycota</taxon>
        <taxon>Kickxellomycotina</taxon>
        <taxon>Kickxellomycetes</taxon>
        <taxon>Kickxellales</taxon>
        <taxon>Kickxellaceae</taxon>
        <taxon>Coemansia</taxon>
    </lineage>
</organism>
<dbReference type="EMBL" id="JANBOJ010000169">
    <property type="protein sequence ID" value="KAJ1721468.1"/>
    <property type="molecule type" value="Genomic_DNA"/>
</dbReference>
<dbReference type="AlphaFoldDB" id="A0A9W8CRU3"/>
<protein>
    <submittedName>
        <fullName evidence="2">Uncharacterized protein</fullName>
    </submittedName>
</protein>
<feature type="region of interest" description="Disordered" evidence="1">
    <location>
        <begin position="1"/>
        <end position="22"/>
    </location>
</feature>
<feature type="compositionally biased region" description="Pro residues" evidence="1">
    <location>
        <begin position="10"/>
        <end position="22"/>
    </location>
</feature>
<gene>
    <name evidence="2" type="ORF">LPJ53_004003</name>
</gene>
<keyword evidence="3" id="KW-1185">Reference proteome</keyword>
<dbReference type="Proteomes" id="UP001149813">
    <property type="component" value="Unassembled WGS sequence"/>
</dbReference>
<sequence>MPVEAAPYEAVPPPPPMPVPPPPPPMPVEAAPAAVVEEECEEVVPPPAPVMPPLPPPVPPMPMASVANEVVLAYTNTAGGNMPAICIPFPSAAGLAPAALAPVYNALPPPPIV</sequence>
<evidence type="ECO:0000313" key="2">
    <source>
        <dbReference type="EMBL" id="KAJ1721468.1"/>
    </source>
</evidence>